<dbReference type="AlphaFoldDB" id="A0A915KWA0"/>
<organism evidence="7 8">
    <name type="scientific">Romanomermis culicivorax</name>
    <name type="common">Nematode worm</name>
    <dbReference type="NCBI Taxonomy" id="13658"/>
    <lineage>
        <taxon>Eukaryota</taxon>
        <taxon>Metazoa</taxon>
        <taxon>Ecdysozoa</taxon>
        <taxon>Nematoda</taxon>
        <taxon>Enoplea</taxon>
        <taxon>Dorylaimia</taxon>
        <taxon>Mermithida</taxon>
        <taxon>Mermithoidea</taxon>
        <taxon>Mermithidae</taxon>
        <taxon>Romanomermis</taxon>
    </lineage>
</organism>
<dbReference type="SMART" id="SM00389">
    <property type="entry name" value="HOX"/>
    <property type="match status" value="1"/>
</dbReference>
<dbReference type="InterPro" id="IPR001356">
    <property type="entry name" value="HD"/>
</dbReference>
<dbReference type="Pfam" id="PF00046">
    <property type="entry name" value="Homeodomain"/>
    <property type="match status" value="1"/>
</dbReference>
<feature type="region of interest" description="Disordered" evidence="5">
    <location>
        <begin position="1"/>
        <end position="62"/>
    </location>
</feature>
<evidence type="ECO:0000256" key="4">
    <source>
        <dbReference type="RuleBase" id="RU000682"/>
    </source>
</evidence>
<dbReference type="InterPro" id="IPR009057">
    <property type="entry name" value="Homeodomain-like_sf"/>
</dbReference>
<proteinExistence type="inferred from homology"/>
<dbReference type="SUPFAM" id="SSF46689">
    <property type="entry name" value="Homeodomain-like"/>
    <property type="match status" value="1"/>
</dbReference>
<dbReference type="WBParaSite" id="nRc.2.0.1.t42753-RA">
    <property type="protein sequence ID" value="nRc.2.0.1.t42753-RA"/>
    <property type="gene ID" value="nRc.2.0.1.g42753"/>
</dbReference>
<feature type="domain" description="Homeobox" evidence="6">
    <location>
        <begin position="169"/>
        <end position="229"/>
    </location>
</feature>
<reference evidence="8" key="1">
    <citation type="submission" date="2022-11" db="UniProtKB">
        <authorList>
            <consortium name="WormBaseParasite"/>
        </authorList>
    </citation>
    <scope>IDENTIFICATION</scope>
</reference>
<comment type="similarity">
    <text evidence="2">Belongs to the Abd-B homeobox family.</text>
</comment>
<dbReference type="GO" id="GO:0000981">
    <property type="term" value="F:DNA-binding transcription factor activity, RNA polymerase II-specific"/>
    <property type="evidence" value="ECO:0007669"/>
    <property type="project" value="TreeGrafter"/>
</dbReference>
<feature type="DNA-binding region" description="Homeobox" evidence="3">
    <location>
        <begin position="171"/>
        <end position="230"/>
    </location>
</feature>
<evidence type="ECO:0000313" key="8">
    <source>
        <dbReference type="WBParaSite" id="nRc.2.0.1.t42753-RA"/>
    </source>
</evidence>
<dbReference type="GO" id="GO:0005634">
    <property type="term" value="C:nucleus"/>
    <property type="evidence" value="ECO:0007669"/>
    <property type="project" value="UniProtKB-SubCell"/>
</dbReference>
<keyword evidence="3 4" id="KW-0238">DNA-binding</keyword>
<dbReference type="CDD" id="cd00086">
    <property type="entry name" value="homeodomain"/>
    <property type="match status" value="1"/>
</dbReference>
<evidence type="ECO:0000256" key="2">
    <source>
        <dbReference type="ARBA" id="ARBA00006317"/>
    </source>
</evidence>
<evidence type="ECO:0000256" key="3">
    <source>
        <dbReference type="PROSITE-ProRule" id="PRU00108"/>
    </source>
</evidence>
<dbReference type="PANTHER" id="PTHR45874">
    <property type="entry name" value="HOMEOBOX PROTEIN ABDOMINAL-B"/>
    <property type="match status" value="1"/>
</dbReference>
<dbReference type="GO" id="GO:0000978">
    <property type="term" value="F:RNA polymerase II cis-regulatory region sequence-specific DNA binding"/>
    <property type="evidence" value="ECO:0007669"/>
    <property type="project" value="TreeGrafter"/>
</dbReference>
<dbReference type="Proteomes" id="UP000887565">
    <property type="component" value="Unplaced"/>
</dbReference>
<accession>A0A915KWA0</accession>
<evidence type="ECO:0000256" key="1">
    <source>
        <dbReference type="ARBA" id="ARBA00004123"/>
    </source>
</evidence>
<dbReference type="Gene3D" id="1.10.10.60">
    <property type="entry name" value="Homeodomain-like"/>
    <property type="match status" value="1"/>
</dbReference>
<sequence length="288" mass="31807">MNQNFPFLNASFDQQQQTSSSKPSAFLHKNNANSETYDQKPPASETPTSRQSCPGAGTTSVSAANPWALETPSSTGENSTTSAAAAAALNFGPAAAGYYYYDNAAAAAAAREDARAFKFWPMNSPTADFTSMARYSTNVAAAAAAAELASQTGSFMSSADHSIDWANNISIRKKRKPYSKLQTLELEKEFLYNAYVSKQKRWELAKTLSLNERQCIYSTKIKKYINRKKKSTNSILLLFFEEFTLLYHLNRRMKQKKQHQKSQAEATSTSHHHNVVGSFCPSNRSSAS</sequence>
<evidence type="ECO:0000313" key="7">
    <source>
        <dbReference type="Proteomes" id="UP000887565"/>
    </source>
</evidence>
<comment type="subcellular location">
    <subcellularLocation>
        <location evidence="1 3 4">Nucleus</location>
    </subcellularLocation>
</comment>
<dbReference type="PROSITE" id="PS50071">
    <property type="entry name" value="HOMEOBOX_2"/>
    <property type="match status" value="1"/>
</dbReference>
<dbReference type="PANTHER" id="PTHR45874:SF4">
    <property type="entry name" value="HOMEOBOX PROTEIN ABDOMINAL-B"/>
    <property type="match status" value="1"/>
</dbReference>
<keyword evidence="3 4" id="KW-0539">Nucleus</keyword>
<keyword evidence="7" id="KW-1185">Reference proteome</keyword>
<feature type="compositionally biased region" description="Polar residues" evidence="5">
    <location>
        <begin position="1"/>
        <end position="23"/>
    </location>
</feature>
<name>A0A915KWA0_ROMCU</name>
<feature type="compositionally biased region" description="Polar residues" evidence="5">
    <location>
        <begin position="45"/>
        <end position="62"/>
    </location>
</feature>
<evidence type="ECO:0000256" key="5">
    <source>
        <dbReference type="SAM" id="MobiDB-lite"/>
    </source>
</evidence>
<feature type="region of interest" description="Disordered" evidence="5">
    <location>
        <begin position="254"/>
        <end position="288"/>
    </location>
</feature>
<dbReference type="InterPro" id="IPR046333">
    <property type="entry name" value="HXA10/ABDB-like"/>
</dbReference>
<protein>
    <submittedName>
        <fullName evidence="8">Homeobox domain-containing protein</fullName>
    </submittedName>
</protein>
<keyword evidence="3 4" id="KW-0371">Homeobox</keyword>
<evidence type="ECO:0000259" key="6">
    <source>
        <dbReference type="PROSITE" id="PS50071"/>
    </source>
</evidence>